<keyword evidence="4" id="KW-1185">Reference proteome</keyword>
<dbReference type="InParanoid" id="A0A5N4A7L6"/>
<dbReference type="AlphaFoldDB" id="A0A5N4A7L6"/>
<dbReference type="InterPro" id="IPR000569">
    <property type="entry name" value="HECT_dom"/>
</dbReference>
<dbReference type="Gene3D" id="3.30.2410.10">
    <property type="entry name" value="Hect, E3 ligase catalytic domain"/>
    <property type="match status" value="1"/>
</dbReference>
<gene>
    <name evidence="3" type="ORF">PPYR_12934</name>
</gene>
<evidence type="ECO:0000313" key="4">
    <source>
        <dbReference type="Proteomes" id="UP000327044"/>
    </source>
</evidence>
<dbReference type="GO" id="GO:0004842">
    <property type="term" value="F:ubiquitin-protein transferase activity"/>
    <property type="evidence" value="ECO:0007669"/>
    <property type="project" value="InterPro"/>
</dbReference>
<evidence type="ECO:0000256" key="1">
    <source>
        <dbReference type="ARBA" id="ARBA00022786"/>
    </source>
</evidence>
<dbReference type="InterPro" id="IPR035983">
    <property type="entry name" value="Hect_E3_ubiquitin_ligase"/>
</dbReference>
<dbReference type="Pfam" id="PF00632">
    <property type="entry name" value="HECT"/>
    <property type="match status" value="1"/>
</dbReference>
<keyword evidence="1" id="KW-0833">Ubl conjugation pathway</keyword>
<name>A0A5N4A7L6_PHOPY</name>
<sequence length="585" mass="66935">MDKETSYHLSTALEEFLIGRNVAEDTLNYLRLHKVLCSVVIEDDDSMQPSSTKPRNGKNTRLIKLGWFHYNETFKEPKQVRAINGGGSRDVRVPKYYNKQDIIDEGCNLFFPNGTSSKGLKLSDMNTTLLDFCAKELEDEVMTIEQMFQTAKITRLHLYLCTTPKKRKEVCETVTSETADTRGTSDTMYGEVPTQLSSDLTEFQCSYNIEDFLCLPPDAVVANDRLLATQIQNEENDGFILSLEQNTENTPVTPVSPTADISICLHRGRVFEELINIFLERRMVGSKIHVTLMLPNGELECAEDLGGVWRDALSEFWNSMYEKCTIGTNIKVPQLRHDFGVEKWSAIAEVLKQGWITDKYFPIRLSKCFMEYTIFKQCSGDVTTDFFGYISEDDKTVFREAIGHFESIPTDELLDVLGRYDCKTLAKEDNIKQIIDELAHQEILQKSAFISDCFNKVLVNLVDVNEFNEIYRTSNPTSRNILAALLYDDNLSEEAEKVSAMLKRYIREAPENIRMAFLRFATGADILLGNKIKIIFSKSDGFSRRPIAHTCTNTLEVPDCYDNFMEFRSEFNCILTSNIWIMDIF</sequence>
<organism evidence="3 4">
    <name type="scientific">Photinus pyralis</name>
    <name type="common">Common eastern firefly</name>
    <name type="synonym">Lampyris pyralis</name>
    <dbReference type="NCBI Taxonomy" id="7054"/>
    <lineage>
        <taxon>Eukaryota</taxon>
        <taxon>Metazoa</taxon>
        <taxon>Ecdysozoa</taxon>
        <taxon>Arthropoda</taxon>
        <taxon>Hexapoda</taxon>
        <taxon>Insecta</taxon>
        <taxon>Pterygota</taxon>
        <taxon>Neoptera</taxon>
        <taxon>Endopterygota</taxon>
        <taxon>Coleoptera</taxon>
        <taxon>Polyphaga</taxon>
        <taxon>Elateriformia</taxon>
        <taxon>Elateroidea</taxon>
        <taxon>Lampyridae</taxon>
        <taxon>Lampyrinae</taxon>
        <taxon>Photinus</taxon>
    </lineage>
</organism>
<dbReference type="SUPFAM" id="SSF56204">
    <property type="entry name" value="Hect, E3 ligase catalytic domain"/>
    <property type="match status" value="1"/>
</dbReference>
<dbReference type="Proteomes" id="UP000327044">
    <property type="component" value="Unassembled WGS sequence"/>
</dbReference>
<proteinExistence type="predicted"/>
<feature type="domain" description="HECT" evidence="2">
    <location>
        <begin position="431"/>
        <end position="560"/>
    </location>
</feature>
<dbReference type="GO" id="GO:0009966">
    <property type="term" value="P:regulation of signal transduction"/>
    <property type="evidence" value="ECO:0007669"/>
    <property type="project" value="UniProtKB-ARBA"/>
</dbReference>
<evidence type="ECO:0000313" key="3">
    <source>
        <dbReference type="EMBL" id="KAB0793314.1"/>
    </source>
</evidence>
<dbReference type="EMBL" id="VVIM01000009">
    <property type="protein sequence ID" value="KAB0793314.1"/>
    <property type="molecule type" value="Genomic_DNA"/>
</dbReference>
<evidence type="ECO:0000259" key="2">
    <source>
        <dbReference type="Pfam" id="PF00632"/>
    </source>
</evidence>
<accession>A0A5N4A7L6</accession>
<comment type="caution">
    <text evidence="3">The sequence shown here is derived from an EMBL/GenBank/DDBJ whole genome shotgun (WGS) entry which is preliminary data.</text>
</comment>
<reference evidence="3 4" key="1">
    <citation type="journal article" date="2018" name="Elife">
        <title>Firefly genomes illuminate parallel origins of bioluminescence in beetles.</title>
        <authorList>
            <person name="Fallon T.R."/>
            <person name="Lower S.E."/>
            <person name="Chang C.H."/>
            <person name="Bessho-Uehara M."/>
            <person name="Martin G.J."/>
            <person name="Bewick A.J."/>
            <person name="Behringer M."/>
            <person name="Debat H.J."/>
            <person name="Wong I."/>
            <person name="Day J.C."/>
            <person name="Suvorov A."/>
            <person name="Silva C.J."/>
            <person name="Stanger-Hall K.F."/>
            <person name="Hall D.W."/>
            <person name="Schmitz R.J."/>
            <person name="Nelson D.R."/>
            <person name="Lewis S.M."/>
            <person name="Shigenobu S."/>
            <person name="Bybee S.M."/>
            <person name="Larracuente A.M."/>
            <person name="Oba Y."/>
            <person name="Weng J.K."/>
        </authorList>
    </citation>
    <scope>NUCLEOTIDE SEQUENCE [LARGE SCALE GENOMIC DNA]</scope>
    <source>
        <strain evidence="3">1611_PpyrPB1</strain>
        <tissue evidence="3">Whole body</tissue>
    </source>
</reference>
<protein>
    <recommendedName>
        <fullName evidence="2">HECT domain-containing protein</fullName>
    </recommendedName>
</protein>